<protein>
    <recommendedName>
        <fullName evidence="5">40-residue YVTN family beta-propeller repeat-containing protein</fullName>
    </recommendedName>
</protein>
<dbReference type="PANTHER" id="PTHR47197:SF3">
    <property type="entry name" value="DIHYDRO-HEME D1 DEHYDROGENASE"/>
    <property type="match status" value="1"/>
</dbReference>
<dbReference type="InterPro" id="IPR051200">
    <property type="entry name" value="Host-pathogen_enzymatic-act"/>
</dbReference>
<dbReference type="PANTHER" id="PTHR47197">
    <property type="entry name" value="PROTEIN NIRF"/>
    <property type="match status" value="1"/>
</dbReference>
<dbReference type="InterPro" id="IPR011045">
    <property type="entry name" value="N2O_reductase_N"/>
</dbReference>
<keyword evidence="4" id="KW-1185">Reference proteome</keyword>
<feature type="region of interest" description="Disordered" evidence="2">
    <location>
        <begin position="367"/>
        <end position="406"/>
    </location>
</feature>
<dbReference type="PROSITE" id="PS51318">
    <property type="entry name" value="TAT"/>
    <property type="match status" value="1"/>
</dbReference>
<name>A0ABP8TYK4_9ACTN</name>
<feature type="compositionally biased region" description="Acidic residues" evidence="2">
    <location>
        <begin position="490"/>
        <end position="500"/>
    </location>
</feature>
<feature type="region of interest" description="Disordered" evidence="2">
    <location>
        <begin position="29"/>
        <end position="59"/>
    </location>
</feature>
<evidence type="ECO:0000256" key="2">
    <source>
        <dbReference type="SAM" id="MobiDB-lite"/>
    </source>
</evidence>
<sequence>MRKRISRRRLLLAAGGVAGLVVLAVPAGSAAQGPRPRPSPSNSAPGDLEWEAPGERPQARRATGPYIAYVALTGGYTVATVDVAAHRIVANDILTDSAQGVAATPDGAKVYVADTGQFDVLVVDPATGTGRRVRVGPFPRSVAISPDGTKVYAAVTGGDTGKGGSDTVAVIHSRSDTVTRSVRVGTAPRQVVFAADGARAYVTYDSGVAVLDARKDRVVRRIRDSAGPQGVAVDPTGRTLYVTEPRANTVAVFDAASGRMRGRIAVGDQPWGVAVTPNGAKAYVSRMNADAVAVIDTATRRIQRTVAVGRIPATVAITPDGTEAWVGNVTSGDISAISTASDSVIATIAGSPGGKRVRAAPLGIAFARTPGEPPPAARSPRQVRPTVGRQGPPAGPAGGRRPVADDHEVARPFVPGGRAMPPDVFAPARAEDAEDAWPFVPGGPPALPPDVFAPARAEDAGDALPADVAGYGADAVPWVSPAGGVTVEPATEDADAEAEESGTRVEDLVPDLTPLIGTAPDTAVATLSPGPGPRDADPAGRYPAGNQVAAS</sequence>
<dbReference type="RefSeq" id="WP_345365083.1">
    <property type="nucleotide sequence ID" value="NZ_BAABHJ010000038.1"/>
</dbReference>
<feature type="region of interest" description="Disordered" evidence="2">
    <location>
        <begin position="482"/>
        <end position="551"/>
    </location>
</feature>
<reference evidence="4" key="1">
    <citation type="journal article" date="2019" name="Int. J. Syst. Evol. Microbiol.">
        <title>The Global Catalogue of Microorganisms (GCM) 10K type strain sequencing project: providing services to taxonomists for standard genome sequencing and annotation.</title>
        <authorList>
            <consortium name="The Broad Institute Genomics Platform"/>
            <consortium name="The Broad Institute Genome Sequencing Center for Infectious Disease"/>
            <person name="Wu L."/>
            <person name="Ma J."/>
        </authorList>
    </citation>
    <scope>NUCLEOTIDE SEQUENCE [LARGE SCALE GENOMIC DNA]</scope>
    <source>
        <strain evidence="4">JCM 17938</strain>
    </source>
</reference>
<dbReference type="InterPro" id="IPR011964">
    <property type="entry name" value="YVTN_b-propeller_repeat"/>
</dbReference>
<evidence type="ECO:0000313" key="4">
    <source>
        <dbReference type="Proteomes" id="UP001500212"/>
    </source>
</evidence>
<evidence type="ECO:0008006" key="5">
    <source>
        <dbReference type="Google" id="ProtNLM"/>
    </source>
</evidence>
<accession>A0ABP8TYK4</accession>
<dbReference type="Pfam" id="PF10282">
    <property type="entry name" value="Lactonase"/>
    <property type="match status" value="1"/>
</dbReference>
<dbReference type="InterPro" id="IPR006311">
    <property type="entry name" value="TAT_signal"/>
</dbReference>
<evidence type="ECO:0000313" key="3">
    <source>
        <dbReference type="EMBL" id="GAA4616814.1"/>
    </source>
</evidence>
<gene>
    <name evidence="3" type="ORF">GCM10023195_74850</name>
</gene>
<dbReference type="Gene3D" id="2.130.10.10">
    <property type="entry name" value="YVTN repeat-like/Quinoprotein amine dehydrogenase"/>
    <property type="match status" value="2"/>
</dbReference>
<dbReference type="EMBL" id="BAABHJ010000038">
    <property type="protein sequence ID" value="GAA4616814.1"/>
    <property type="molecule type" value="Genomic_DNA"/>
</dbReference>
<comment type="caution">
    <text evidence="3">The sequence shown here is derived from an EMBL/GenBank/DDBJ whole genome shotgun (WGS) entry which is preliminary data.</text>
</comment>
<dbReference type="NCBIfam" id="TIGR02276">
    <property type="entry name" value="beta_rpt_yvtn"/>
    <property type="match status" value="2"/>
</dbReference>
<evidence type="ECO:0000256" key="1">
    <source>
        <dbReference type="ARBA" id="ARBA00001935"/>
    </source>
</evidence>
<dbReference type="InterPro" id="IPR015943">
    <property type="entry name" value="WD40/YVTN_repeat-like_dom_sf"/>
</dbReference>
<proteinExistence type="predicted"/>
<organism evidence="3 4">
    <name type="scientific">Actinoallomurus liliacearum</name>
    <dbReference type="NCBI Taxonomy" id="1080073"/>
    <lineage>
        <taxon>Bacteria</taxon>
        <taxon>Bacillati</taxon>
        <taxon>Actinomycetota</taxon>
        <taxon>Actinomycetes</taxon>
        <taxon>Streptosporangiales</taxon>
        <taxon>Thermomonosporaceae</taxon>
        <taxon>Actinoallomurus</taxon>
    </lineage>
</organism>
<dbReference type="InterPro" id="IPR019405">
    <property type="entry name" value="Lactonase_7-beta_prop"/>
</dbReference>
<dbReference type="Proteomes" id="UP001500212">
    <property type="component" value="Unassembled WGS sequence"/>
</dbReference>
<comment type="cofactor">
    <cofactor evidence="1">
        <name>Cu cation</name>
        <dbReference type="ChEBI" id="CHEBI:23378"/>
    </cofactor>
</comment>
<dbReference type="SUPFAM" id="SSF50974">
    <property type="entry name" value="Nitrous oxide reductase, N-terminal domain"/>
    <property type="match status" value="2"/>
</dbReference>